<keyword evidence="3" id="KW-1185">Reference proteome</keyword>
<dbReference type="KEGG" id="aau:AAur_1362"/>
<dbReference type="InterPro" id="IPR024072">
    <property type="entry name" value="DHFR-like_dom_sf"/>
</dbReference>
<gene>
    <name evidence="2" type="ordered locus">AAur_1362</name>
</gene>
<dbReference type="HOGENOM" id="CLU_043966_3_0_11"/>
<dbReference type="Proteomes" id="UP000000637">
    <property type="component" value="Chromosome"/>
</dbReference>
<dbReference type="PANTHER" id="PTHR38011:SF12">
    <property type="entry name" value="BIFUNCTIONAL DEAMINASE-REDUCTASE DOMAIN PROTEIN"/>
    <property type="match status" value="1"/>
</dbReference>
<proteinExistence type="predicted"/>
<name>A1R4I0_PAEAT</name>
<dbReference type="SUPFAM" id="SSF53597">
    <property type="entry name" value="Dihydrofolate reductase-like"/>
    <property type="match status" value="1"/>
</dbReference>
<reference evidence="2 3" key="1">
    <citation type="journal article" date="2006" name="PLoS Genet.">
        <title>Secrets of soil survival revealed by the genome sequence of Arthrobacter aurescens TC1.</title>
        <authorList>
            <person name="Mongodin E.F."/>
            <person name="Shapir N."/>
            <person name="Daugherty S.C."/>
            <person name="DeBoy R.T."/>
            <person name="Emerson J.B."/>
            <person name="Shvartzbeyn A."/>
            <person name="Radune D."/>
            <person name="Vamathevan J."/>
            <person name="Riggs F."/>
            <person name="Grinberg V."/>
            <person name="Khouri H."/>
            <person name="Wackett L.P."/>
            <person name="Nelson K.E."/>
            <person name="Sadowsky M.J."/>
        </authorList>
    </citation>
    <scope>NUCLEOTIDE SEQUENCE [LARGE SCALE GENOMIC DNA]</scope>
    <source>
        <strain evidence="2 3">TC1</strain>
    </source>
</reference>
<accession>A1R4I0</accession>
<dbReference type="GO" id="GO:0008703">
    <property type="term" value="F:5-amino-6-(5-phosphoribosylamino)uracil reductase activity"/>
    <property type="evidence" value="ECO:0007669"/>
    <property type="project" value="InterPro"/>
</dbReference>
<organism evidence="2 3">
    <name type="scientific">Paenarthrobacter aurescens (strain TC1)</name>
    <dbReference type="NCBI Taxonomy" id="290340"/>
    <lineage>
        <taxon>Bacteria</taxon>
        <taxon>Bacillati</taxon>
        <taxon>Actinomycetota</taxon>
        <taxon>Actinomycetes</taxon>
        <taxon>Micrococcales</taxon>
        <taxon>Micrococcaceae</taxon>
        <taxon>Paenarthrobacter</taxon>
    </lineage>
</organism>
<dbReference type="eggNOG" id="COG0262">
    <property type="taxonomic scope" value="Bacteria"/>
</dbReference>
<dbReference type="GO" id="GO:0009231">
    <property type="term" value="P:riboflavin biosynthetic process"/>
    <property type="evidence" value="ECO:0007669"/>
    <property type="project" value="InterPro"/>
</dbReference>
<sequence length="235" mass="25193">MGPPEGIAIVSASLSPLASFGLRRGKEHQGGSCHDGRMSRVTCDLTVSLDGFVAGPNQRAEEPLGDGGELLHRWMFEDPEANAPEIEGILAAGAFIMGRNMFAGPGPSVWDKGWRGWWGDEPPYHAPVFVLTHHQHEPLEMEGGTSFHFVTDGIESALARAREAAGDRDVAIAGGAQTARQFLSAGLMDELRLHIAPMILGGGERLLDGVGDVKLEQAEVRGTGLVTHVRYLVVR</sequence>
<dbReference type="AlphaFoldDB" id="A1R4I0"/>
<evidence type="ECO:0000259" key="1">
    <source>
        <dbReference type="Pfam" id="PF01872"/>
    </source>
</evidence>
<feature type="domain" description="Bacterial bifunctional deaminase-reductase C-terminal" evidence="1">
    <location>
        <begin position="41"/>
        <end position="224"/>
    </location>
</feature>
<dbReference type="Pfam" id="PF01872">
    <property type="entry name" value="RibD_C"/>
    <property type="match status" value="1"/>
</dbReference>
<dbReference type="EMBL" id="CP000474">
    <property type="protein sequence ID" value="ABM06770.1"/>
    <property type="molecule type" value="Genomic_DNA"/>
</dbReference>
<dbReference type="PANTHER" id="PTHR38011">
    <property type="entry name" value="DIHYDROFOLATE REDUCTASE FAMILY PROTEIN (AFU_ORTHOLOGUE AFUA_8G06820)"/>
    <property type="match status" value="1"/>
</dbReference>
<dbReference type="InterPro" id="IPR002734">
    <property type="entry name" value="RibDG_C"/>
</dbReference>
<dbReference type="Gene3D" id="3.40.430.10">
    <property type="entry name" value="Dihydrofolate Reductase, subunit A"/>
    <property type="match status" value="1"/>
</dbReference>
<dbReference type="InterPro" id="IPR050765">
    <property type="entry name" value="Riboflavin_Biosynth_HTPR"/>
</dbReference>
<evidence type="ECO:0000313" key="3">
    <source>
        <dbReference type="Proteomes" id="UP000000637"/>
    </source>
</evidence>
<protein>
    <submittedName>
        <fullName evidence="2">Riboflavin biosynthesis protein RibD</fullName>
    </submittedName>
</protein>
<evidence type="ECO:0000313" key="2">
    <source>
        <dbReference type="EMBL" id="ABM06770.1"/>
    </source>
</evidence>
<dbReference type="STRING" id="290340.AAur_1362"/>